<dbReference type="OrthoDB" id="2569184at2"/>
<reference evidence="1" key="1">
    <citation type="journal article" date="2019" name="Microbiol. Resour. Announc.">
        <title>Complete Genome Sequence of Rubrobacter xylanophilus Strain AA3-22, Isolated from Arima Onsen in Japan.</title>
        <authorList>
            <person name="Tomariguchi N."/>
            <person name="Miyazaki K."/>
        </authorList>
    </citation>
    <scope>NUCLEOTIDE SEQUENCE [LARGE SCALE GENOMIC DNA]</scope>
    <source>
        <strain evidence="1">AA3-22</strain>
    </source>
</reference>
<organism evidence="1 2">
    <name type="scientific">Rubrobacter xylanophilus</name>
    <dbReference type="NCBI Taxonomy" id="49319"/>
    <lineage>
        <taxon>Bacteria</taxon>
        <taxon>Bacillati</taxon>
        <taxon>Actinomycetota</taxon>
        <taxon>Rubrobacteria</taxon>
        <taxon>Rubrobacterales</taxon>
        <taxon>Rubrobacteraceae</taxon>
        <taxon>Rubrobacter</taxon>
    </lineage>
</organism>
<dbReference type="Proteomes" id="UP000318065">
    <property type="component" value="Chromosome"/>
</dbReference>
<evidence type="ECO:0000313" key="2">
    <source>
        <dbReference type="Proteomes" id="UP000318065"/>
    </source>
</evidence>
<proteinExistence type="predicted"/>
<dbReference type="SUPFAM" id="SSF51445">
    <property type="entry name" value="(Trans)glycosidases"/>
    <property type="match status" value="1"/>
</dbReference>
<accession>A0A510HKP7</accession>
<dbReference type="PROSITE" id="PS51318">
    <property type="entry name" value="TAT"/>
    <property type="match status" value="1"/>
</dbReference>
<dbReference type="Gene3D" id="3.20.20.80">
    <property type="entry name" value="Glycosidases"/>
    <property type="match status" value="1"/>
</dbReference>
<dbReference type="EMBL" id="AP019791">
    <property type="protein sequence ID" value="BBL80606.1"/>
    <property type="molecule type" value="Genomic_DNA"/>
</dbReference>
<evidence type="ECO:0000313" key="1">
    <source>
        <dbReference type="EMBL" id="BBL80606.1"/>
    </source>
</evidence>
<name>A0A510HKP7_9ACTN</name>
<keyword evidence="2" id="KW-1185">Reference proteome</keyword>
<sequence length="485" mass="53111">MRDGVMSRAHFLRMAGAGVAFSGLFAGLDLFFRAPGASAGSERSLVPGRYPVGLWWPPPPGKTNAYRYREISEAGFNFVIGGNGVTNDETNPAALDAAAECGLSFVLTDGRLQRLILNAAPEGQRAGDGVRSPMRVLSGPDRPGALHRSAPSPGEAVRLRLLALLKRYGSHPALAGINLFDEPHRRLFGLLGRSGELLLEAGLLPHVNVWPSYASLRALGTGSYERYLELYLDVVKPPVLSFDHYPLLSGGGITGDYFHNWAVIRRLSLRAGIPTWVFIQSIGFDGRRAGLAPRRTPDGPELLWQVNVALAYGAKGIQYFTYWTPENTPASPVRFGSALVSRDGRRTPLYGHARGVNAYLKSIGRVLLPLVSESVSHAGERRLPRGASGFRRDGWVHAVSGSPVILGRFRRPGHRGVRYLLVVNRSCARVAKTGLEFPARVARVHRFDRARGGFVRLRPLRRRGRLRLGTRLVPGSAGFFLLRIR</sequence>
<gene>
    <name evidence="1" type="ORF">RxyAA322_24600</name>
</gene>
<dbReference type="RefSeq" id="WP_143528595.1">
    <property type="nucleotide sequence ID" value="NZ_AP019791.1"/>
</dbReference>
<protein>
    <recommendedName>
        <fullName evidence="3">Glycoside hydrolase family 42 N-terminal domain-containing protein</fullName>
    </recommendedName>
</protein>
<dbReference type="AlphaFoldDB" id="A0A510HKP7"/>
<dbReference type="InterPro" id="IPR017853">
    <property type="entry name" value="GH"/>
</dbReference>
<dbReference type="InterPro" id="IPR006311">
    <property type="entry name" value="TAT_signal"/>
</dbReference>
<evidence type="ECO:0008006" key="3">
    <source>
        <dbReference type="Google" id="ProtNLM"/>
    </source>
</evidence>